<dbReference type="RefSeq" id="WP_093107590.1">
    <property type="nucleotide sequence ID" value="NZ_FNOS01000005.1"/>
</dbReference>
<evidence type="ECO:0000313" key="1">
    <source>
        <dbReference type="EMBL" id="SDY10653.1"/>
    </source>
</evidence>
<accession>A0A1H3H4Z7</accession>
<sequence length="250" mass="27773">MVSVTQRISEIRQPRGGYVNPGEFAVTSLPDECDLKEKENLHPSLTGLAVDYLTRCKTGTPAEEVFSISLLGAARIREKERAANLVKGINGTDDTSVINACKLSGYDVIVRAGVQGYKPVRLIEPEKDTIGNIRVMVQRALTFFDIYGPVVKDGFTFQGGYTDLIHSGDGDFLTADTLWDFKVSKSRPTGKHTLQLLVYYLMGEQSIHPEFAKIEKLGVFNPRLNNVYLLDINRISEKVVKEVQTAIIGY</sequence>
<reference evidence="1 2" key="1">
    <citation type="submission" date="2016-10" db="EMBL/GenBank/DDBJ databases">
        <authorList>
            <person name="Varghese N."/>
            <person name="Submissions S."/>
        </authorList>
    </citation>
    <scope>NUCLEOTIDE SEQUENCE [LARGE SCALE GENOMIC DNA]</scope>
    <source>
        <strain evidence="1 2">DSM 20748</strain>
    </source>
</reference>
<comment type="caution">
    <text evidence="1">The sequence shown here is derived from an EMBL/GenBank/DDBJ whole genome shotgun (WGS) entry which is preliminary data.</text>
</comment>
<proteinExistence type="predicted"/>
<evidence type="ECO:0000313" key="2">
    <source>
        <dbReference type="Proteomes" id="UP000198647"/>
    </source>
</evidence>
<gene>
    <name evidence="1" type="ORF">SAMN04488081_2070</name>
</gene>
<name>A0A1H3H4Z7_9BACI</name>
<dbReference type="Proteomes" id="UP000198647">
    <property type="component" value="Unassembled WGS sequence"/>
</dbReference>
<protein>
    <recommendedName>
        <fullName evidence="3">PD-(D/E)XK endonuclease-like domain-containing protein</fullName>
    </recommendedName>
</protein>
<keyword evidence="2" id="KW-1185">Reference proteome</keyword>
<dbReference type="EMBL" id="FNOS01000005">
    <property type="protein sequence ID" value="SDY10653.1"/>
    <property type="molecule type" value="Genomic_DNA"/>
</dbReference>
<organism evidence="1 2">
    <name type="scientific">Salimicrobium album</name>
    <dbReference type="NCBI Taxonomy" id="50717"/>
    <lineage>
        <taxon>Bacteria</taxon>
        <taxon>Bacillati</taxon>
        <taxon>Bacillota</taxon>
        <taxon>Bacilli</taxon>
        <taxon>Bacillales</taxon>
        <taxon>Bacillaceae</taxon>
        <taxon>Salimicrobium</taxon>
    </lineage>
</organism>
<evidence type="ECO:0008006" key="3">
    <source>
        <dbReference type="Google" id="ProtNLM"/>
    </source>
</evidence>